<organism evidence="2 3">
    <name type="scientific">Mastacembelus armatus</name>
    <name type="common">zig-zag eel</name>
    <dbReference type="NCBI Taxonomy" id="205130"/>
    <lineage>
        <taxon>Eukaryota</taxon>
        <taxon>Metazoa</taxon>
        <taxon>Chordata</taxon>
        <taxon>Craniata</taxon>
        <taxon>Vertebrata</taxon>
        <taxon>Euteleostomi</taxon>
        <taxon>Actinopterygii</taxon>
        <taxon>Neopterygii</taxon>
        <taxon>Teleostei</taxon>
        <taxon>Neoteleostei</taxon>
        <taxon>Acanthomorphata</taxon>
        <taxon>Anabantaria</taxon>
        <taxon>Synbranchiformes</taxon>
        <taxon>Mastacembelidae</taxon>
        <taxon>Mastacembelus</taxon>
    </lineage>
</organism>
<accession>A0A3Q3MM77</accession>
<proteinExistence type="predicted"/>
<protein>
    <submittedName>
        <fullName evidence="2">Uncharacterized protein</fullName>
    </submittedName>
</protein>
<dbReference type="InParanoid" id="A0A3Q3MM77"/>
<keyword evidence="3" id="KW-1185">Reference proteome</keyword>
<evidence type="ECO:0000313" key="3">
    <source>
        <dbReference type="Proteomes" id="UP000261640"/>
    </source>
</evidence>
<dbReference type="Proteomes" id="UP000261640">
    <property type="component" value="Unplaced"/>
</dbReference>
<reference evidence="2" key="1">
    <citation type="submission" date="2025-08" db="UniProtKB">
        <authorList>
            <consortium name="Ensembl"/>
        </authorList>
    </citation>
    <scope>IDENTIFICATION</scope>
</reference>
<feature type="transmembrane region" description="Helical" evidence="1">
    <location>
        <begin position="64"/>
        <end position="84"/>
    </location>
</feature>
<evidence type="ECO:0000256" key="1">
    <source>
        <dbReference type="SAM" id="Phobius"/>
    </source>
</evidence>
<reference evidence="2" key="2">
    <citation type="submission" date="2025-09" db="UniProtKB">
        <authorList>
            <consortium name="Ensembl"/>
        </authorList>
    </citation>
    <scope>IDENTIFICATION</scope>
</reference>
<dbReference type="AlphaFoldDB" id="A0A3Q3MM77"/>
<keyword evidence="1" id="KW-0812">Transmembrane</keyword>
<sequence length="121" mass="13087">MGAPQGILGPHGILDAVDLLLVATAVHHGALLGVPQCTSSSAPHSACTPSENSPFLQRLSSVSSFWMVSFRVLFFSFSFSYFLFHCSAVSSRLMEAVFLMVLAICFYRCPNIRVDLVSASL</sequence>
<dbReference type="GeneTree" id="ENSGT01140000282805"/>
<dbReference type="Ensembl" id="ENSMAMT00000026845.2">
    <property type="protein sequence ID" value="ENSMAMP00000026172.1"/>
    <property type="gene ID" value="ENSMAMG00000017573.2"/>
</dbReference>
<keyword evidence="1" id="KW-1133">Transmembrane helix</keyword>
<keyword evidence="1" id="KW-0472">Membrane</keyword>
<evidence type="ECO:0000313" key="2">
    <source>
        <dbReference type="Ensembl" id="ENSMAMP00000026172.1"/>
    </source>
</evidence>
<name>A0A3Q3MM77_9TELE</name>